<evidence type="ECO:0000313" key="5">
    <source>
        <dbReference type="WBParaSite" id="Pan_g2644.t1"/>
    </source>
</evidence>
<evidence type="ECO:0000259" key="3">
    <source>
        <dbReference type="SMART" id="SM00645"/>
    </source>
</evidence>
<dbReference type="InterPro" id="IPR000668">
    <property type="entry name" value="Peptidase_C1A_C"/>
</dbReference>
<dbReference type="AlphaFoldDB" id="A0A7E4VS99"/>
<dbReference type="InterPro" id="IPR013128">
    <property type="entry name" value="Peptidase_C1A"/>
</dbReference>
<dbReference type="PANTHER" id="PTHR12411">
    <property type="entry name" value="CYSTEINE PROTEASE FAMILY C1-RELATED"/>
    <property type="match status" value="1"/>
</dbReference>
<dbReference type="GO" id="GO:0008234">
    <property type="term" value="F:cysteine-type peptidase activity"/>
    <property type="evidence" value="ECO:0007669"/>
    <property type="project" value="InterPro"/>
</dbReference>
<name>A0A7E4VS99_PANRE</name>
<feature type="region of interest" description="Disordered" evidence="2">
    <location>
        <begin position="104"/>
        <end position="126"/>
    </location>
</feature>
<proteinExistence type="inferred from homology"/>
<dbReference type="SUPFAM" id="SSF54001">
    <property type="entry name" value="Cysteine proteinases"/>
    <property type="match status" value="1"/>
</dbReference>
<evidence type="ECO:0000313" key="4">
    <source>
        <dbReference type="Proteomes" id="UP000492821"/>
    </source>
</evidence>
<dbReference type="SMART" id="SM00645">
    <property type="entry name" value="Pept_C1"/>
    <property type="match status" value="1"/>
</dbReference>
<feature type="compositionally biased region" description="Low complexity" evidence="2">
    <location>
        <begin position="111"/>
        <end position="126"/>
    </location>
</feature>
<dbReference type="Gene3D" id="1.10.287.2250">
    <property type="match status" value="1"/>
</dbReference>
<feature type="domain" description="Peptidase C1A papain C-terminal" evidence="3">
    <location>
        <begin position="132"/>
        <end position="350"/>
    </location>
</feature>
<dbReference type="Proteomes" id="UP000492821">
    <property type="component" value="Unassembled WGS sequence"/>
</dbReference>
<reference evidence="5" key="2">
    <citation type="submission" date="2020-10" db="UniProtKB">
        <authorList>
            <consortium name="WormBaseParasite"/>
        </authorList>
    </citation>
    <scope>IDENTIFICATION</scope>
</reference>
<keyword evidence="4" id="KW-1185">Reference proteome</keyword>
<dbReference type="Pfam" id="PF00112">
    <property type="entry name" value="Peptidase_C1"/>
    <property type="match status" value="1"/>
</dbReference>
<organism evidence="4 5">
    <name type="scientific">Panagrellus redivivus</name>
    <name type="common">Microworm</name>
    <dbReference type="NCBI Taxonomy" id="6233"/>
    <lineage>
        <taxon>Eukaryota</taxon>
        <taxon>Metazoa</taxon>
        <taxon>Ecdysozoa</taxon>
        <taxon>Nematoda</taxon>
        <taxon>Chromadorea</taxon>
        <taxon>Rhabditida</taxon>
        <taxon>Tylenchina</taxon>
        <taxon>Panagrolaimomorpha</taxon>
        <taxon>Panagrolaimoidea</taxon>
        <taxon>Panagrolaimidae</taxon>
        <taxon>Panagrellus</taxon>
    </lineage>
</organism>
<sequence length="351" mass="38305">MHDENMRFENLRENLKHIRNLNEQNTTAKFGLTPFAAMNLTEMRKRLMPVNYVPDRDLDLASPPATTVGTSDDVGPYGGSVFDVSLFNKLESWFVRFGFAPRSSGYSPTASQPETTTVPSTTTETVQTTVPMNDTVDYRTKGVISAVKNQGSCSSCYAFAVTGMLEALNLQAATPRNLSLSEQQLVSCDSGSDQCAGGRVASSLRYVIANGVVSETTIPYTGENSSTCPTTDSSLAETYNLNSAEYFKATSWTYLEASETAIETHVRSTGPVIIWLELPLELMYYTGGVFEFPNCTANAIGTHFALVVGFTEEAWIVKNSFGTAWGDMGYFYLKRGANVCSMASYPVVVTL</sequence>
<dbReference type="InterPro" id="IPR039417">
    <property type="entry name" value="Peptidase_C1A_papain-like"/>
</dbReference>
<dbReference type="Gene3D" id="3.90.70.10">
    <property type="entry name" value="Cysteine proteinases"/>
    <property type="match status" value="1"/>
</dbReference>
<dbReference type="InterPro" id="IPR038765">
    <property type="entry name" value="Papain-like_cys_pep_sf"/>
</dbReference>
<dbReference type="InterPro" id="IPR013201">
    <property type="entry name" value="Prot_inhib_I29"/>
</dbReference>
<comment type="similarity">
    <text evidence="1">Belongs to the peptidase C1 family.</text>
</comment>
<accession>A0A7E4VS99</accession>
<dbReference type="WBParaSite" id="Pan_g2644.t1">
    <property type="protein sequence ID" value="Pan_g2644.t1"/>
    <property type="gene ID" value="Pan_g2644"/>
</dbReference>
<reference evidence="4" key="1">
    <citation type="journal article" date="2013" name="Genetics">
        <title>The draft genome and transcriptome of Panagrellus redivivus are shaped by the harsh demands of a free-living lifestyle.</title>
        <authorList>
            <person name="Srinivasan J."/>
            <person name="Dillman A.R."/>
            <person name="Macchietto M.G."/>
            <person name="Heikkinen L."/>
            <person name="Lakso M."/>
            <person name="Fracchia K.M."/>
            <person name="Antoshechkin I."/>
            <person name="Mortazavi A."/>
            <person name="Wong G."/>
            <person name="Sternberg P.W."/>
        </authorList>
    </citation>
    <scope>NUCLEOTIDE SEQUENCE [LARGE SCALE GENOMIC DNA]</scope>
    <source>
        <strain evidence="4">MT8872</strain>
    </source>
</reference>
<evidence type="ECO:0000256" key="2">
    <source>
        <dbReference type="SAM" id="MobiDB-lite"/>
    </source>
</evidence>
<protein>
    <submittedName>
        <fullName evidence="5">Pept_C1 domain-containing protein</fullName>
    </submittedName>
</protein>
<dbReference type="CDD" id="cd02248">
    <property type="entry name" value="Peptidase_C1A"/>
    <property type="match status" value="1"/>
</dbReference>
<dbReference type="Pfam" id="PF08246">
    <property type="entry name" value="Inhibitor_I29"/>
    <property type="match status" value="1"/>
</dbReference>
<dbReference type="GO" id="GO:0006508">
    <property type="term" value="P:proteolysis"/>
    <property type="evidence" value="ECO:0007669"/>
    <property type="project" value="InterPro"/>
</dbReference>
<evidence type="ECO:0000256" key="1">
    <source>
        <dbReference type="ARBA" id="ARBA00008455"/>
    </source>
</evidence>